<feature type="transmembrane region" description="Helical" evidence="1">
    <location>
        <begin position="97"/>
        <end position="114"/>
    </location>
</feature>
<dbReference type="GO" id="GO:0016020">
    <property type="term" value="C:membrane"/>
    <property type="evidence" value="ECO:0007669"/>
    <property type="project" value="InterPro"/>
</dbReference>
<dbReference type="RefSeq" id="WP_185257483.1">
    <property type="nucleotide sequence ID" value="NZ_AP023368.1"/>
</dbReference>
<keyword evidence="1" id="KW-0472">Membrane</keyword>
<evidence type="ECO:0000256" key="1">
    <source>
        <dbReference type="SAM" id="Phobius"/>
    </source>
</evidence>
<keyword evidence="1" id="KW-0812">Transmembrane</keyword>
<evidence type="ECO:0000259" key="2">
    <source>
        <dbReference type="Pfam" id="PF01478"/>
    </source>
</evidence>
<feature type="transmembrane region" description="Helical" evidence="1">
    <location>
        <begin position="121"/>
        <end position="139"/>
    </location>
</feature>
<gene>
    <name evidence="3" type="ORF">bsdcttw_00530</name>
</gene>
<dbReference type="GO" id="GO:0004190">
    <property type="term" value="F:aspartic-type endopeptidase activity"/>
    <property type="evidence" value="ECO:0007669"/>
    <property type="project" value="InterPro"/>
</dbReference>
<proteinExistence type="predicted"/>
<dbReference type="KEGG" id="acht:bsdcttw_00530"/>
<reference evidence="3 4" key="1">
    <citation type="submission" date="2020-08" db="EMBL/GenBank/DDBJ databases">
        <title>Draft genome sequencing of an Anaerocolumna strain isolated from anoxic soil subjected to BSD treatment.</title>
        <authorList>
            <person name="Uek A."/>
            <person name="Tonouchi A."/>
        </authorList>
    </citation>
    <scope>NUCLEOTIDE SEQUENCE [LARGE SCALE GENOMIC DNA]</scope>
    <source>
        <strain evidence="3 4">CTTW</strain>
    </source>
</reference>
<reference evidence="3 4" key="2">
    <citation type="submission" date="2020-08" db="EMBL/GenBank/DDBJ databases">
        <authorList>
            <person name="Ueki A."/>
            <person name="Tonouchi A."/>
        </authorList>
    </citation>
    <scope>NUCLEOTIDE SEQUENCE [LARGE SCALE GENOMIC DNA]</scope>
    <source>
        <strain evidence="3 4">CTTW</strain>
    </source>
</reference>
<evidence type="ECO:0000313" key="3">
    <source>
        <dbReference type="EMBL" id="BCJ97012.1"/>
    </source>
</evidence>
<keyword evidence="4" id="KW-1185">Reference proteome</keyword>
<sequence length="140" mass="15011">MKVLSEILMSVWLFVCGWQDFKEKKISIVLLAAGSILLISFSIAGGLPAISRLLGVAIGLVLLVLSKLLKGQIGPGDGIIVCITGFCLGFHDNLNLLFYGLTISALLSLSLLLLRKAGGKDSIPFVPFLFLSYLGGVFWL</sequence>
<accession>A0A7I8DF44</accession>
<feature type="domain" description="Prepilin type IV endopeptidase peptidase" evidence="2">
    <location>
        <begin position="7"/>
        <end position="108"/>
    </location>
</feature>
<dbReference type="Proteomes" id="UP000515703">
    <property type="component" value="Chromosome"/>
</dbReference>
<name>A0A7I8DF44_9FIRM</name>
<protein>
    <recommendedName>
        <fullName evidence="2">Prepilin type IV endopeptidase peptidase domain-containing protein</fullName>
    </recommendedName>
</protein>
<keyword evidence="1" id="KW-1133">Transmembrane helix</keyword>
<dbReference type="Pfam" id="PF01478">
    <property type="entry name" value="Peptidase_A24"/>
    <property type="match status" value="1"/>
</dbReference>
<feature type="transmembrane region" description="Helical" evidence="1">
    <location>
        <begin position="26"/>
        <end position="43"/>
    </location>
</feature>
<evidence type="ECO:0000313" key="4">
    <source>
        <dbReference type="Proteomes" id="UP000515703"/>
    </source>
</evidence>
<dbReference type="Gene3D" id="1.20.120.1220">
    <property type="match status" value="1"/>
</dbReference>
<dbReference type="InterPro" id="IPR000045">
    <property type="entry name" value="Prepilin_IV_endopep_pep"/>
</dbReference>
<dbReference type="AlphaFoldDB" id="A0A7I8DF44"/>
<dbReference type="EMBL" id="AP023368">
    <property type="protein sequence ID" value="BCJ97012.1"/>
    <property type="molecule type" value="Genomic_DNA"/>
</dbReference>
<organism evidence="3 4">
    <name type="scientific">Anaerocolumna chitinilytica</name>
    <dbReference type="NCBI Taxonomy" id="1727145"/>
    <lineage>
        <taxon>Bacteria</taxon>
        <taxon>Bacillati</taxon>
        <taxon>Bacillota</taxon>
        <taxon>Clostridia</taxon>
        <taxon>Lachnospirales</taxon>
        <taxon>Lachnospiraceae</taxon>
        <taxon>Anaerocolumna</taxon>
    </lineage>
</organism>